<dbReference type="AlphaFoldDB" id="A0A024V9B3"/>
<dbReference type="InterPro" id="IPR005553">
    <property type="entry name" value="CLAG"/>
</dbReference>
<reference evidence="1 2" key="2">
    <citation type="submission" date="2013-02" db="EMBL/GenBank/DDBJ databases">
        <title>The Genome Sequence of Plasmodium falciparum Vietnam Oak-Knoll (FVO).</title>
        <authorList>
            <consortium name="The Broad Institute Genome Sequencing Platform"/>
            <consortium name="The Broad Institute Genome Sequencing Center for Infectious Disease"/>
            <person name="Neafsey D."/>
            <person name="Cheeseman I."/>
            <person name="Volkman S."/>
            <person name="Adams J."/>
            <person name="Walker B."/>
            <person name="Young S.K."/>
            <person name="Zeng Q."/>
            <person name="Gargeya S."/>
            <person name="Fitzgerald M."/>
            <person name="Haas B."/>
            <person name="Abouelleil A."/>
            <person name="Alvarado L."/>
            <person name="Arachchi H.M."/>
            <person name="Berlin A.M."/>
            <person name="Chapman S.B."/>
            <person name="Dewar J."/>
            <person name="Goldberg J."/>
            <person name="Griggs A."/>
            <person name="Gujja S."/>
            <person name="Hansen M."/>
            <person name="Howarth C."/>
            <person name="Imamovic A."/>
            <person name="Larimer J."/>
            <person name="McCowan C."/>
            <person name="Murphy C."/>
            <person name="Neiman D."/>
            <person name="Pearson M."/>
            <person name="Priest M."/>
            <person name="Roberts A."/>
            <person name="Saif S."/>
            <person name="Shea T."/>
            <person name="Sisk P."/>
            <person name="Sykes S."/>
            <person name="Wortman J."/>
            <person name="Nusbaum C."/>
            <person name="Birren B."/>
        </authorList>
    </citation>
    <scope>NUCLEOTIDE SEQUENCE [LARGE SCALE GENOMIC DNA]</scope>
    <source>
        <strain evidence="2">Vietnam Oak-Knoll (FVO)</strain>
    </source>
</reference>
<protein>
    <recommendedName>
        <fullName evidence="3">Cytoadherence linked asexual protein 9</fullName>
    </recommendedName>
</protein>
<evidence type="ECO:0008006" key="3">
    <source>
        <dbReference type="Google" id="ProtNLM"/>
    </source>
</evidence>
<dbReference type="Proteomes" id="UP000030690">
    <property type="component" value="Unassembled WGS sequence"/>
</dbReference>
<dbReference type="GO" id="GO:0020035">
    <property type="term" value="P:adhesion of symbiont to microvasculature"/>
    <property type="evidence" value="ECO:0007669"/>
    <property type="project" value="InterPro"/>
</dbReference>
<dbReference type="Pfam" id="PF03805">
    <property type="entry name" value="CLAG"/>
    <property type="match status" value="1"/>
</dbReference>
<accession>A0A024V9B3</accession>
<dbReference type="OrthoDB" id="382618at2759"/>
<evidence type="ECO:0000313" key="1">
    <source>
        <dbReference type="EMBL" id="ETW18775.1"/>
    </source>
</evidence>
<evidence type="ECO:0000313" key="2">
    <source>
        <dbReference type="Proteomes" id="UP000030690"/>
    </source>
</evidence>
<sequence length="1214" mass="145096">MIIWFIQPTIFYIIFILARNIQCTYKGDNINEIKSILDNDELYNSLSNLENLLLQTLEQDELKIPIMKGDLDKYLNMSNFKILNELNADGAEKPYIIPTSNCSANDIVKYEHTLKTQITLEYKPEISDMLKRKNIVVRTLKIIKFMQTPMSAYKNTNNIKQSLLEMNKLFTNKEKKLNEHTINALRLRDRIFNTNNLTHRSIKKGISTYMPIDTKSDIIDYDDLLFTNHPSIELMENLDKLANYYHIGIFNMIGSHYIAVGHFITLKLALKNYKKYFEIGSLKYLNWQSILKFNQSDRFKVLDLICDESSWYEGQMKRREQYLKNNIFSTSEECSVLEFLIHHMNKYQMELYSKMHKLSLNVQIYLENKHLKEKFLQFMCRSRKECNIYESDRFKQEQEKGIEFHDNNNYKFSQENDPVSKVVDPFNLFTNYFYFIKYYSVFNSDHIIYMHLLNFVGVLNGNNNAYVSSLYLPGYYNDIPNYSISNAMYLNIKDEDDTKRTMVTFQWMPSTIKRMHNYRIRKYVSIYLLEAELEKLIDNKLIEKVKKCITFLIHLNAFLQLDFFSYLNETPANLQHPFPISMMIEARFKDWFIQYLTGFFFINYDDANTRYNMPENMKRGTFIPPKYSKWNIHLKRFIDEAFLMYFNQKHALTLFKYHNPYNISNKIMLMRDTFELYTKNYDQLIFGADIMLLRKTFSCTPMSTKVWDRVKYYLHNIIGNPINFYKHGLIYAYTLNKAMLKEVVNDFFVIYKMNKDLFSGTSFLQTVYLLFKKIQGTYFSHRRNDDVSMNNIFMFNVEKNYSKMSQADREKEIHESMASRFFAKNLFTVFQMMFLIQISNDVDKLDRIYGKADMLRLSVHDEPFLRFAYAYYGSMYDKLTNVFFPMNIKKPTIQLKYGKTFIMANLYYLCSVLFSMYNLNNLGLLCEYQAIGSANFHSYKKMSQFIDKKFIPLVFYTLKARTEGIIGKEWYKMVFNDFDAKSMASTWPYFGYYMGGNMLYRNILYFPNHLPEELRKQTKGVELQQPEYEPSVHSIDWQVGYAISHGLSLSFFTFGMMKAYAYFENVIFFLRNSIRIFDRFYSILENYVCMYIKRLFNKLTVDKLLKAMSRAYTSTKKEGAYEEAMVSRVRNKENVVQEVQEDKGTDITPLPTFDIMDSKQNTNYMYNDNEDYFDDLDDNEQFLNSKDLLYYDDGIDRTKRYELIPLQRYRYDPF</sequence>
<organism evidence="1 2">
    <name type="scientific">Plasmodium falciparum Vietnam Oak-Knoll</name>
    <name type="common">FVO</name>
    <dbReference type="NCBI Taxonomy" id="1036723"/>
    <lineage>
        <taxon>Eukaryota</taxon>
        <taxon>Sar</taxon>
        <taxon>Alveolata</taxon>
        <taxon>Apicomplexa</taxon>
        <taxon>Aconoidasida</taxon>
        <taxon>Haemosporida</taxon>
        <taxon>Plasmodiidae</taxon>
        <taxon>Plasmodium</taxon>
        <taxon>Plasmodium (Laverania)</taxon>
    </lineage>
</organism>
<gene>
    <name evidence="1" type="ORF">PFFVO_02670</name>
</gene>
<proteinExistence type="predicted"/>
<name>A0A024V9B3_PLAFA</name>
<reference evidence="1 2" key="1">
    <citation type="submission" date="2013-02" db="EMBL/GenBank/DDBJ databases">
        <title>The Genome Annotation of Plasmodium falciparum Vietnam Oak-Knoll (FVO).</title>
        <authorList>
            <consortium name="The Broad Institute Genome Sequencing Platform"/>
            <consortium name="The Broad Institute Genome Sequencing Center for Infectious Disease"/>
            <person name="Neafsey D."/>
            <person name="Hoffman S."/>
            <person name="Volkman S."/>
            <person name="Rosenthal P."/>
            <person name="Walker B."/>
            <person name="Young S.K."/>
            <person name="Zeng Q."/>
            <person name="Gargeya S."/>
            <person name="Fitzgerald M."/>
            <person name="Haas B."/>
            <person name="Abouelleil A."/>
            <person name="Allen A.W."/>
            <person name="Alvarado L."/>
            <person name="Arachchi H.M."/>
            <person name="Berlin A.M."/>
            <person name="Chapman S.B."/>
            <person name="Gainer-Dewar J."/>
            <person name="Goldberg J."/>
            <person name="Griggs A."/>
            <person name="Gujja S."/>
            <person name="Hansen M."/>
            <person name="Howarth C."/>
            <person name="Imamovic A."/>
            <person name="Ireland A."/>
            <person name="Larimer J."/>
            <person name="McCowan C."/>
            <person name="Murphy C."/>
            <person name="Pearson M."/>
            <person name="Poon T.W."/>
            <person name="Priest M."/>
            <person name="Roberts A."/>
            <person name="Saif S."/>
            <person name="Shea T."/>
            <person name="Sisk P."/>
            <person name="Sykes S."/>
            <person name="Wortman J."/>
            <person name="Nusbaum C."/>
            <person name="Birren B."/>
        </authorList>
    </citation>
    <scope>NUCLEOTIDE SEQUENCE [LARGE SCALE GENOMIC DNA]</scope>
    <source>
        <strain evidence="2">Vietnam Oak-Knoll (FVO)</strain>
    </source>
</reference>
<dbReference type="EMBL" id="KI925078">
    <property type="protein sequence ID" value="ETW18775.1"/>
    <property type="molecule type" value="Genomic_DNA"/>
</dbReference>